<dbReference type="Proteomes" id="UP000032568">
    <property type="component" value="Chromosome"/>
</dbReference>
<name>A0AAF0C3W1_9GAMM</name>
<dbReference type="RefSeq" id="WP_044831792.1">
    <property type="nucleotide sequence ID" value="NZ_CP059735.1"/>
</dbReference>
<dbReference type="AlphaFoldDB" id="A0AAF0C3W1"/>
<gene>
    <name evidence="2" type="ORF">SG35_004790</name>
</gene>
<organism evidence="2 3">
    <name type="scientific">Thalassomonas actiniarum</name>
    <dbReference type="NCBI Taxonomy" id="485447"/>
    <lineage>
        <taxon>Bacteria</taxon>
        <taxon>Pseudomonadati</taxon>
        <taxon>Pseudomonadota</taxon>
        <taxon>Gammaproteobacteria</taxon>
        <taxon>Alteromonadales</taxon>
        <taxon>Colwelliaceae</taxon>
        <taxon>Thalassomonas</taxon>
    </lineage>
</organism>
<dbReference type="EMBL" id="CP059735">
    <property type="protein sequence ID" value="WDD99982.1"/>
    <property type="molecule type" value="Genomic_DNA"/>
</dbReference>
<proteinExistence type="predicted"/>
<evidence type="ECO:0000256" key="1">
    <source>
        <dbReference type="SAM" id="MobiDB-lite"/>
    </source>
</evidence>
<accession>A0AAF0C3W1</accession>
<evidence type="ECO:0000313" key="2">
    <source>
        <dbReference type="EMBL" id="WDD99982.1"/>
    </source>
</evidence>
<evidence type="ECO:0000313" key="3">
    <source>
        <dbReference type="Proteomes" id="UP000032568"/>
    </source>
</evidence>
<feature type="compositionally biased region" description="Polar residues" evidence="1">
    <location>
        <begin position="85"/>
        <end position="104"/>
    </location>
</feature>
<protein>
    <submittedName>
        <fullName evidence="2">Uncharacterized protein</fullName>
    </submittedName>
</protein>
<reference evidence="2 3" key="2">
    <citation type="journal article" date="2022" name="Mar. Drugs">
        <title>Bioassay-Guided Fractionation Leads to the Detection of Cholic Acid Generated by the Rare Thalassomonas sp.</title>
        <authorList>
            <person name="Pheiffer F."/>
            <person name="Schneider Y.K."/>
            <person name="Hansen E.H."/>
            <person name="Andersen J.H."/>
            <person name="Isaksson J."/>
            <person name="Busche T."/>
            <person name="R C."/>
            <person name="Kalinowski J."/>
            <person name="Zyl L.V."/>
            <person name="Trindade M."/>
        </authorList>
    </citation>
    <scope>NUCLEOTIDE SEQUENCE [LARGE SCALE GENOMIC DNA]</scope>
    <source>
        <strain evidence="2 3">A5K-106</strain>
    </source>
</reference>
<dbReference type="KEGG" id="tact:SG35_004790"/>
<keyword evidence="3" id="KW-1185">Reference proteome</keyword>
<sequence>MKALSYKKSIQIPHQTTGSEPDKASSMPVKAQPGGLLFKAAILLAGLSYLTPAFASRNISFDLINPELTAAPVHKNHQEQDSSRSKQASLNQEPVRQQPGIANTGSTPKSLLVYYGWPSSFNYSTNFWDLSKVATDFNRYDFIVLGAGLELTSHGDHLNTATILSKINQQRASTTNQINIFGYLDLGRSTNNFSQAEIGQRIDLWLQLFQGYDHINAGIFLDDYGYDFGTDRARQAYAVNYAKALGLQVIVNAWDPDDVFSADINTNSYLGIMMNPDGNPPPDGIDYYLSESFVIQNSDWAGQDALASKQSKLIGYQSSYTAAKPVQILSLTTNIGGYNFNQQQFNYAWRYAALYNHAAFGWGEPAFSSNAVAPFRQRPTETFDFAPAQQPSTTDSGPCLYREPTANFHGVMLHPGAHVSVSAMDLSTLVNHLNNEFPAPQCQY</sequence>
<feature type="region of interest" description="Disordered" evidence="1">
    <location>
        <begin position="1"/>
        <end position="28"/>
    </location>
</feature>
<reference evidence="2 3" key="1">
    <citation type="journal article" date="2015" name="Genome Announc.">
        <title>Draft Genome Sequences of Marine Isolates of Thalassomonas viridans and Thalassomonas actiniarum.</title>
        <authorList>
            <person name="Olonade I."/>
            <person name="van Zyl L.J."/>
            <person name="Trindade M."/>
        </authorList>
    </citation>
    <scope>NUCLEOTIDE SEQUENCE [LARGE SCALE GENOMIC DNA]</scope>
    <source>
        <strain evidence="2 3">A5K-106</strain>
    </source>
</reference>
<feature type="region of interest" description="Disordered" evidence="1">
    <location>
        <begin position="74"/>
        <end position="104"/>
    </location>
</feature>